<feature type="compositionally biased region" description="Polar residues" evidence="1">
    <location>
        <begin position="539"/>
        <end position="549"/>
    </location>
</feature>
<dbReference type="EMBL" id="JAUPFM010000004">
    <property type="protein sequence ID" value="KAK2853356.1"/>
    <property type="molecule type" value="Genomic_DNA"/>
</dbReference>
<sequence>MTSSLTSEGKPPGVRVYFTDILRVLFQDMELMSQLVHWLQVEDQILSHLAAKTVSTSVCYHLCKAAPVSPVWQQKCVQAFHSSYPGTELDACLWSLTEVLKTLVKGGHQDILRKLLAAFDDSICALCLKFLPERKNVTNVVDFTNHRQWTTTFCHLLDLLEVLTASSLACGSGVCLKSQRLTHRHSSALLTSISCTSEYFVKKRVLLLLKRAMLQLAGEDWALGEEVSAGVKYEHFASDLNILAHSVLVAVDDKWLEGVQVESASFLGGTRHVREDEGKKPDCVIFRAVSLLLLKSIELHIETTGGTAGLGSVHGYLQSLWGFLKRCSVQLSEIPHLCCWLSLVFGEQDDDMMEAAKSLLFIFFHQRLSSGLDGFRLLGAACASGCNPHCHFLLLLQSVSFDHSLLLDFLISTETCFLEYFVRYLKYLRVDWQGFIAACGRISTSVSCLQQSLIHSCIGKVSAPTYKSQPLVEQISLAAGPRLVEYDSSDESDQENMNISEDQPGASICEQGGFDVLDVKQDTSGPWISSSPKQHEPSESTGLRSQAGTTAKGEAQGPFVQMLQSTQTSYTNIASLSGQAACKTSARAISCLSELREVVTRLQKKKLFPYNPSSLLKLLAQVEKSFEQPQ</sequence>
<dbReference type="Pfam" id="PF14695">
    <property type="entry name" value="LINES_C"/>
    <property type="match status" value="1"/>
</dbReference>
<proteinExistence type="predicted"/>
<dbReference type="InterPro" id="IPR029415">
    <property type="entry name" value="Lines_C"/>
</dbReference>
<comment type="caution">
    <text evidence="4">The sequence shown here is derived from an EMBL/GenBank/DDBJ whole genome shotgun (WGS) entry which is preliminary data.</text>
</comment>
<keyword evidence="5" id="KW-1185">Reference proteome</keyword>
<dbReference type="AlphaFoldDB" id="A0AA88N7B9"/>
<accession>A0AA88N7B9</accession>
<dbReference type="InterPro" id="IPR032794">
    <property type="entry name" value="LINES_N"/>
</dbReference>
<protein>
    <recommendedName>
        <fullName evidence="6">Lines homolog 1</fullName>
    </recommendedName>
</protein>
<evidence type="ECO:0000256" key="1">
    <source>
        <dbReference type="SAM" id="MobiDB-lite"/>
    </source>
</evidence>
<evidence type="ECO:0000313" key="4">
    <source>
        <dbReference type="EMBL" id="KAK2853356.1"/>
    </source>
</evidence>
<reference evidence="4" key="1">
    <citation type="submission" date="2023-07" db="EMBL/GenBank/DDBJ databases">
        <title>Chromosome-level Genome Assembly of Striped Snakehead (Channa striata).</title>
        <authorList>
            <person name="Liu H."/>
        </authorList>
    </citation>
    <scope>NUCLEOTIDE SEQUENCE</scope>
    <source>
        <strain evidence="4">Gz</strain>
        <tissue evidence="4">Muscle</tissue>
    </source>
</reference>
<dbReference type="PANTHER" id="PTHR16057:SF1">
    <property type="entry name" value="PROTEIN LINES HOMOLOG 1"/>
    <property type="match status" value="1"/>
</dbReference>
<feature type="domain" description="Protein Lines N-terminal" evidence="2">
    <location>
        <begin position="97"/>
        <end position="439"/>
    </location>
</feature>
<evidence type="ECO:0000313" key="5">
    <source>
        <dbReference type="Proteomes" id="UP001187415"/>
    </source>
</evidence>
<name>A0AA88N7B9_CHASR</name>
<evidence type="ECO:0008006" key="6">
    <source>
        <dbReference type="Google" id="ProtNLM"/>
    </source>
</evidence>
<feature type="domain" description="Protein Lines C-terminal" evidence="3">
    <location>
        <begin position="588"/>
        <end position="623"/>
    </location>
</feature>
<dbReference type="Pfam" id="PF14694">
    <property type="entry name" value="LINES_N"/>
    <property type="match status" value="1"/>
</dbReference>
<evidence type="ECO:0000259" key="3">
    <source>
        <dbReference type="Pfam" id="PF14695"/>
    </source>
</evidence>
<dbReference type="PANTHER" id="PTHR16057">
    <property type="entry name" value="WINS1, 2 PROTEIN"/>
    <property type="match status" value="1"/>
</dbReference>
<dbReference type="Proteomes" id="UP001187415">
    <property type="component" value="Unassembled WGS sequence"/>
</dbReference>
<dbReference type="InterPro" id="IPR024875">
    <property type="entry name" value="Protein_Lines"/>
</dbReference>
<feature type="region of interest" description="Disordered" evidence="1">
    <location>
        <begin position="525"/>
        <end position="554"/>
    </location>
</feature>
<organism evidence="4 5">
    <name type="scientific">Channa striata</name>
    <name type="common">Snakehead murrel</name>
    <name type="synonym">Ophicephalus striatus</name>
    <dbReference type="NCBI Taxonomy" id="64152"/>
    <lineage>
        <taxon>Eukaryota</taxon>
        <taxon>Metazoa</taxon>
        <taxon>Chordata</taxon>
        <taxon>Craniata</taxon>
        <taxon>Vertebrata</taxon>
        <taxon>Euteleostomi</taxon>
        <taxon>Actinopterygii</taxon>
        <taxon>Neopterygii</taxon>
        <taxon>Teleostei</taxon>
        <taxon>Neoteleostei</taxon>
        <taxon>Acanthomorphata</taxon>
        <taxon>Anabantaria</taxon>
        <taxon>Anabantiformes</taxon>
        <taxon>Channoidei</taxon>
        <taxon>Channidae</taxon>
        <taxon>Channa</taxon>
    </lineage>
</organism>
<evidence type="ECO:0000259" key="2">
    <source>
        <dbReference type="Pfam" id="PF14694"/>
    </source>
</evidence>
<gene>
    <name evidence="4" type="ORF">Q5P01_006017</name>
</gene>